<dbReference type="InterPro" id="IPR006015">
    <property type="entry name" value="Universal_stress_UspA"/>
</dbReference>
<feature type="domain" description="UspA" evidence="2">
    <location>
        <begin position="1"/>
        <end position="145"/>
    </location>
</feature>
<evidence type="ECO:0000313" key="4">
    <source>
        <dbReference type="Proteomes" id="UP001386437"/>
    </source>
</evidence>
<dbReference type="RefSeq" id="WP_336597884.1">
    <property type="nucleotide sequence ID" value="NZ_JACFYJ010000012.1"/>
</dbReference>
<evidence type="ECO:0000259" key="2">
    <source>
        <dbReference type="Pfam" id="PF00582"/>
    </source>
</evidence>
<evidence type="ECO:0000313" key="3">
    <source>
        <dbReference type="EMBL" id="MEI5997631.1"/>
    </source>
</evidence>
<dbReference type="Proteomes" id="UP001386437">
    <property type="component" value="Unassembled WGS sequence"/>
</dbReference>
<dbReference type="PANTHER" id="PTHR46268:SF6">
    <property type="entry name" value="UNIVERSAL STRESS PROTEIN UP12"/>
    <property type="match status" value="1"/>
</dbReference>
<dbReference type="InterPro" id="IPR014729">
    <property type="entry name" value="Rossmann-like_a/b/a_fold"/>
</dbReference>
<name>A0ABU8IQ47_9BURK</name>
<sequence>MYTRILVAVDGSNTSRRAFDGALSLASKLGATLRAFYAVENTPMYFDAPGYDPSVLRNRLVEQGKELTAELSAAMRGSGVSGDIAVGEASSFDDVPTLVLRAAAEFGADLIVMGTHGRRGMQRLILGSVAERCVRQSTLPVLLIPSAASGADAPDASVDAKP</sequence>
<dbReference type="Pfam" id="PF00582">
    <property type="entry name" value="Usp"/>
    <property type="match status" value="1"/>
</dbReference>
<gene>
    <name evidence="3" type="ORF">H3V53_10565</name>
</gene>
<dbReference type="Gene3D" id="3.40.50.620">
    <property type="entry name" value="HUPs"/>
    <property type="match status" value="1"/>
</dbReference>
<dbReference type="InterPro" id="IPR006016">
    <property type="entry name" value="UspA"/>
</dbReference>
<dbReference type="PANTHER" id="PTHR46268">
    <property type="entry name" value="STRESS RESPONSE PROTEIN NHAX"/>
    <property type="match status" value="1"/>
</dbReference>
<evidence type="ECO:0000256" key="1">
    <source>
        <dbReference type="ARBA" id="ARBA00008791"/>
    </source>
</evidence>
<keyword evidence="4" id="KW-1185">Reference proteome</keyword>
<comment type="caution">
    <text evidence="3">The sequence shown here is derived from an EMBL/GenBank/DDBJ whole genome shotgun (WGS) entry which is preliminary data.</text>
</comment>
<accession>A0ABU8IQ47</accession>
<reference evidence="3 4" key="1">
    <citation type="journal article" date="2022" name="Arch. Microbiol.">
        <title>Paraburkholderia bengalensis sp. nov. isolated from roots of Oryza sativa, IR64.</title>
        <authorList>
            <person name="Nag P."/>
            <person name="Mondal N."/>
            <person name="Sarkar J."/>
            <person name="Das S."/>
        </authorList>
    </citation>
    <scope>NUCLEOTIDE SEQUENCE [LARGE SCALE GENOMIC DNA]</scope>
    <source>
        <strain evidence="3 4">IR64_4_BI</strain>
    </source>
</reference>
<proteinExistence type="inferred from homology"/>
<protein>
    <submittedName>
        <fullName evidence="3">Universal stress protein</fullName>
    </submittedName>
</protein>
<dbReference type="EMBL" id="JACFYJ010000012">
    <property type="protein sequence ID" value="MEI5997631.1"/>
    <property type="molecule type" value="Genomic_DNA"/>
</dbReference>
<dbReference type="SUPFAM" id="SSF52402">
    <property type="entry name" value="Adenine nucleotide alpha hydrolases-like"/>
    <property type="match status" value="1"/>
</dbReference>
<organism evidence="3 4">
    <name type="scientific">Paraburkholderia bengalensis</name>
    <dbReference type="NCBI Taxonomy" id="2747562"/>
    <lineage>
        <taxon>Bacteria</taxon>
        <taxon>Pseudomonadati</taxon>
        <taxon>Pseudomonadota</taxon>
        <taxon>Betaproteobacteria</taxon>
        <taxon>Burkholderiales</taxon>
        <taxon>Burkholderiaceae</taxon>
        <taxon>Paraburkholderia</taxon>
    </lineage>
</organism>
<dbReference type="PRINTS" id="PR01438">
    <property type="entry name" value="UNVRSLSTRESS"/>
</dbReference>
<comment type="similarity">
    <text evidence="1">Belongs to the universal stress protein A family.</text>
</comment>
<dbReference type="CDD" id="cd00293">
    <property type="entry name" value="USP-like"/>
    <property type="match status" value="1"/>
</dbReference>